<accession>A0A5C6NYU3</accession>
<dbReference type="EMBL" id="RHFK02000008">
    <property type="protein sequence ID" value="TWW71978.1"/>
    <property type="molecule type" value="Genomic_DNA"/>
</dbReference>
<sequence>MLLRVCILFMWFHTVKTWTSSASPRCVTDVERSSSSAEATGVILGTAALTFSILALVLILVIVLWLALHEPPSSSLASLAVGNSHSSAPPRSHFRGDPEKVGVETDVYMNYTKESYTNLDPTSMESVYSSMS</sequence>
<protein>
    <submittedName>
        <fullName evidence="4">Uncharacterized protein</fullName>
    </submittedName>
</protein>
<reference evidence="4 5" key="1">
    <citation type="submission" date="2019-04" db="EMBL/GenBank/DDBJ databases">
        <title>Chromosome genome assembly for Takifugu flavidus.</title>
        <authorList>
            <person name="Xiao S."/>
        </authorList>
    </citation>
    <scope>NUCLEOTIDE SEQUENCE [LARGE SCALE GENOMIC DNA]</scope>
    <source>
        <strain evidence="4">HTHZ2018</strain>
        <tissue evidence="4">Muscle</tissue>
    </source>
</reference>
<dbReference type="AlphaFoldDB" id="A0A5C6NYU3"/>
<keyword evidence="5" id="KW-1185">Reference proteome</keyword>
<evidence type="ECO:0000313" key="4">
    <source>
        <dbReference type="EMBL" id="TWW71978.1"/>
    </source>
</evidence>
<feature type="transmembrane region" description="Helical" evidence="2">
    <location>
        <begin position="41"/>
        <end position="68"/>
    </location>
</feature>
<evidence type="ECO:0000313" key="5">
    <source>
        <dbReference type="Proteomes" id="UP000324091"/>
    </source>
</evidence>
<evidence type="ECO:0000256" key="3">
    <source>
        <dbReference type="SAM" id="SignalP"/>
    </source>
</evidence>
<organism evidence="4 5">
    <name type="scientific">Takifugu flavidus</name>
    <name type="common">sansaifugu</name>
    <dbReference type="NCBI Taxonomy" id="433684"/>
    <lineage>
        <taxon>Eukaryota</taxon>
        <taxon>Metazoa</taxon>
        <taxon>Chordata</taxon>
        <taxon>Craniata</taxon>
        <taxon>Vertebrata</taxon>
        <taxon>Euteleostomi</taxon>
        <taxon>Actinopterygii</taxon>
        <taxon>Neopterygii</taxon>
        <taxon>Teleostei</taxon>
        <taxon>Neoteleostei</taxon>
        <taxon>Acanthomorphata</taxon>
        <taxon>Eupercaria</taxon>
        <taxon>Tetraodontiformes</taxon>
        <taxon>Tetradontoidea</taxon>
        <taxon>Tetraodontidae</taxon>
        <taxon>Takifugu</taxon>
    </lineage>
</organism>
<feature type="signal peptide" evidence="3">
    <location>
        <begin position="1"/>
        <end position="17"/>
    </location>
</feature>
<keyword evidence="2" id="KW-1133">Transmembrane helix</keyword>
<gene>
    <name evidence="4" type="ORF">D4764_16G0004750</name>
</gene>
<keyword evidence="2" id="KW-0812">Transmembrane</keyword>
<evidence type="ECO:0000256" key="2">
    <source>
        <dbReference type="SAM" id="Phobius"/>
    </source>
</evidence>
<feature type="chain" id="PRO_5022689639" evidence="3">
    <location>
        <begin position="18"/>
        <end position="132"/>
    </location>
</feature>
<feature type="compositionally biased region" description="Polar residues" evidence="1">
    <location>
        <begin position="75"/>
        <end position="89"/>
    </location>
</feature>
<proteinExistence type="predicted"/>
<feature type="region of interest" description="Disordered" evidence="1">
    <location>
        <begin position="75"/>
        <end position="101"/>
    </location>
</feature>
<evidence type="ECO:0000256" key="1">
    <source>
        <dbReference type="SAM" id="MobiDB-lite"/>
    </source>
</evidence>
<comment type="caution">
    <text evidence="4">The sequence shown here is derived from an EMBL/GenBank/DDBJ whole genome shotgun (WGS) entry which is preliminary data.</text>
</comment>
<name>A0A5C6NYU3_9TELE</name>
<keyword evidence="3" id="KW-0732">Signal</keyword>
<keyword evidence="2" id="KW-0472">Membrane</keyword>
<dbReference type="Proteomes" id="UP000324091">
    <property type="component" value="Chromosome 16"/>
</dbReference>